<name>A0ACC3S4Q8_9PEZI</name>
<dbReference type="Proteomes" id="UP001320706">
    <property type="component" value="Unassembled WGS sequence"/>
</dbReference>
<dbReference type="EMBL" id="JAMKPW020000042">
    <property type="protein sequence ID" value="KAK8195980.1"/>
    <property type="molecule type" value="Genomic_DNA"/>
</dbReference>
<reference evidence="1" key="1">
    <citation type="submission" date="2024-02" db="EMBL/GenBank/DDBJ databases">
        <title>Metagenome Assembled Genome of Zalaria obscura JY119.</title>
        <authorList>
            <person name="Vighnesh L."/>
            <person name="Jagadeeshwari U."/>
            <person name="Venkata Ramana C."/>
            <person name="Sasikala C."/>
        </authorList>
    </citation>
    <scope>NUCLEOTIDE SEQUENCE</scope>
    <source>
        <strain evidence="1">JY119</strain>
    </source>
</reference>
<proteinExistence type="predicted"/>
<evidence type="ECO:0000313" key="1">
    <source>
        <dbReference type="EMBL" id="KAK8195980.1"/>
    </source>
</evidence>
<sequence>MSLVQHVSALEGADLENPETSLLRPHKTVKKVVSYDALFTKPQPVEQVPVGGVAAYRVSTAKRIAQVVTVVLACWLASGIVFGFAALKPVLVDEGVYRELCTEQELEDDIELCYEQDLRLNFFFSLASTTTNVSALFAGALLDRYGMRFCYVVGCLSLLAGSLLMSYAFALPEFDGYTTANFFLALGGTFIFVPSFQISNAFPRYSGMIVATITGAFDASAAVFLFYRYAYEASGGAFSPDKFFLAYAAVPVLILLGQVPLLPPKDYKNIPQLEHKLEKAQDATTDVHESDDEIEDDAELYRVRSIRSDRRKLKIRKLDKLMGTAKERRQKAEHEDERQAVSGVWGVLHNRSASEQMLTAWFILITLLTVLQMVRMNYFIATIKMQYEYMLGSERLADMINHFFDIALPVAGVVCTPFLGLLLDSFSTAAMLASLVALIALIGIFGALPFLWAGYINVLLFVFLRPLYYSAMSDYATKVFGFTTFGRVYGTIICLSGLINLCNPAIDDLTKRVFRGNPIPVNIFLAAVATVIGIVLVVYVAVQARRLRQQREDMEEYMSVTDSLIPPSIQESIYE</sequence>
<keyword evidence="2" id="KW-1185">Reference proteome</keyword>
<comment type="caution">
    <text evidence="1">The sequence shown here is derived from an EMBL/GenBank/DDBJ whole genome shotgun (WGS) entry which is preliminary data.</text>
</comment>
<organism evidence="1 2">
    <name type="scientific">Zalaria obscura</name>
    <dbReference type="NCBI Taxonomy" id="2024903"/>
    <lineage>
        <taxon>Eukaryota</taxon>
        <taxon>Fungi</taxon>
        <taxon>Dikarya</taxon>
        <taxon>Ascomycota</taxon>
        <taxon>Pezizomycotina</taxon>
        <taxon>Dothideomycetes</taxon>
        <taxon>Dothideomycetidae</taxon>
        <taxon>Dothideales</taxon>
        <taxon>Zalariaceae</taxon>
        <taxon>Zalaria</taxon>
    </lineage>
</organism>
<evidence type="ECO:0000313" key="2">
    <source>
        <dbReference type="Proteomes" id="UP001320706"/>
    </source>
</evidence>
<accession>A0ACC3S4Q8</accession>
<gene>
    <name evidence="1" type="ORF">M8818_007131</name>
</gene>
<protein>
    <submittedName>
        <fullName evidence="1">Uncharacterized protein</fullName>
    </submittedName>
</protein>